<dbReference type="eggNOG" id="COG5534">
    <property type="taxonomic scope" value="Bacteria"/>
</dbReference>
<dbReference type="Pfam" id="PF10134">
    <property type="entry name" value="RPA"/>
    <property type="match status" value="1"/>
</dbReference>
<feature type="compositionally biased region" description="Basic and acidic residues" evidence="1">
    <location>
        <begin position="21"/>
        <end position="32"/>
    </location>
</feature>
<protein>
    <submittedName>
        <fullName evidence="2">Replication initiator protein A family protein</fullName>
    </submittedName>
</protein>
<dbReference type="InterPro" id="IPR018777">
    <property type="entry name" value="Replication_initiator_prot_A"/>
</dbReference>
<gene>
    <name evidence="2" type="ORF">ABI_00680</name>
</gene>
<name>F4QG25_9CAUL</name>
<evidence type="ECO:0000313" key="2">
    <source>
        <dbReference type="EMBL" id="EGF93836.1"/>
    </source>
</evidence>
<dbReference type="STRING" id="715226.ABI_00680"/>
<accession>F4QG25</accession>
<dbReference type="RefSeq" id="WP_006270799.1">
    <property type="nucleotide sequence ID" value="NZ_GL883076.1"/>
</dbReference>
<proteinExistence type="predicted"/>
<evidence type="ECO:0000313" key="3">
    <source>
        <dbReference type="Proteomes" id="UP000006512"/>
    </source>
</evidence>
<feature type="region of interest" description="Disordered" evidence="1">
    <location>
        <begin position="1"/>
        <end position="32"/>
    </location>
</feature>
<reference evidence="3" key="1">
    <citation type="submission" date="2011-03" db="EMBL/GenBank/DDBJ databases">
        <title>Draft genome sequence of Brevundimonas diminuta.</title>
        <authorList>
            <person name="Brown P.J.B."/>
            <person name="Buechlein A."/>
            <person name="Hemmerich C."/>
            <person name="Brun Y.V."/>
        </authorList>
    </citation>
    <scope>NUCLEOTIDE SEQUENCE [LARGE SCALE GENOMIC DNA]</scope>
    <source>
        <strain evidence="3">C19</strain>
    </source>
</reference>
<dbReference type="OrthoDB" id="581589at2"/>
<dbReference type="EMBL" id="GL883076">
    <property type="protein sequence ID" value="EGF93836.1"/>
    <property type="molecule type" value="Genomic_DNA"/>
</dbReference>
<dbReference type="Proteomes" id="UP000006512">
    <property type="component" value="Unassembled WGS sequence"/>
</dbReference>
<sequence>MAKEKPAQPQLDLIESDTEDTDRGDHSRSPLLPTRHESDLFVCDILDAVPKADMASMEHPIFSLSTKPDLNIRKYQHGNVFVEVAPSVRGMATVHDRDILIYCISQTIAALNQGRPVAQTVRMKAWDFLVATNRMTNGEAYEGLKSALERLAGTRISTNVATGGQEVFENFGLIEGSKIVRATRDGRMQEVEIKLADWVFNAIQAKEVLTLHRDYFRLRKPLERRMYELARKHCGQQPSWAISFEILQKKCGSTSTSREFRRLVKTIVKQDEEHHHFPDYAIDIQDENVVFTNRRSAKFKNKAIAAAGASTGEPKIDADCFAKARKAAPGYDVQGLFHEWVSWWRDSGSPELKSPNAAFLAFCKKRHERAPLSKR</sequence>
<keyword evidence="3" id="KW-1185">Reference proteome</keyword>
<evidence type="ECO:0000256" key="1">
    <source>
        <dbReference type="SAM" id="MobiDB-lite"/>
    </source>
</evidence>
<organism evidence="2 3">
    <name type="scientific">Asticcacaulis biprosthecium C19</name>
    <dbReference type="NCBI Taxonomy" id="715226"/>
    <lineage>
        <taxon>Bacteria</taxon>
        <taxon>Pseudomonadati</taxon>
        <taxon>Pseudomonadota</taxon>
        <taxon>Alphaproteobacteria</taxon>
        <taxon>Caulobacterales</taxon>
        <taxon>Caulobacteraceae</taxon>
        <taxon>Asticcacaulis</taxon>
    </lineage>
</organism>
<dbReference type="AlphaFoldDB" id="F4QG25"/>
<dbReference type="HOGENOM" id="CLU_050846_2_0_5"/>